<evidence type="ECO:0000256" key="2">
    <source>
        <dbReference type="ARBA" id="ARBA00011738"/>
    </source>
</evidence>
<accession>A0A830H9C6</accession>
<dbReference type="InterPro" id="IPR002125">
    <property type="entry name" value="CMP_dCMP_dom"/>
</dbReference>
<proteinExistence type="inferred from homology"/>
<comment type="subunit">
    <text evidence="2">Homodimer.</text>
</comment>
<dbReference type="GO" id="GO:0005829">
    <property type="term" value="C:cytosol"/>
    <property type="evidence" value="ECO:0007669"/>
    <property type="project" value="TreeGrafter"/>
</dbReference>
<name>A0A830H9C6_9CHLO</name>
<keyword evidence="9" id="KW-1185">Reference proteome</keyword>
<feature type="binding site" evidence="5">
    <location>
        <position position="161"/>
    </location>
    <ligand>
        <name>Zn(2+)</name>
        <dbReference type="ChEBI" id="CHEBI:29105"/>
        <note>catalytic</note>
    </ligand>
</feature>
<evidence type="ECO:0000259" key="7">
    <source>
        <dbReference type="PROSITE" id="PS51747"/>
    </source>
</evidence>
<dbReference type="Pfam" id="PF08211">
    <property type="entry name" value="dCMP_cyt_deam_2"/>
    <property type="match status" value="1"/>
</dbReference>
<dbReference type="PANTHER" id="PTHR11644">
    <property type="entry name" value="CYTIDINE DEAMINASE"/>
    <property type="match status" value="1"/>
</dbReference>
<dbReference type="Proteomes" id="UP000660262">
    <property type="component" value="Unassembled WGS sequence"/>
</dbReference>
<evidence type="ECO:0000256" key="3">
    <source>
        <dbReference type="PIRSR" id="PIRSR006334-1"/>
    </source>
</evidence>
<dbReference type="Gene3D" id="3.40.140.10">
    <property type="entry name" value="Cytidine Deaminase, domain 2"/>
    <property type="match status" value="2"/>
</dbReference>
<feature type="binding site" evidence="5">
    <location>
        <position position="131"/>
    </location>
    <ligand>
        <name>Zn(2+)</name>
        <dbReference type="ChEBI" id="CHEBI:29105"/>
        <note>catalytic</note>
    </ligand>
</feature>
<evidence type="ECO:0000256" key="6">
    <source>
        <dbReference type="SAM" id="MobiDB-lite"/>
    </source>
</evidence>
<dbReference type="PANTHER" id="PTHR11644:SF2">
    <property type="entry name" value="CYTIDINE DEAMINASE"/>
    <property type="match status" value="1"/>
</dbReference>
<evidence type="ECO:0000313" key="9">
    <source>
        <dbReference type="Proteomes" id="UP000660262"/>
    </source>
</evidence>
<feature type="binding site" evidence="4">
    <location>
        <begin position="118"/>
        <end position="120"/>
    </location>
    <ligand>
        <name>substrate</name>
    </ligand>
</feature>
<dbReference type="InterPro" id="IPR050202">
    <property type="entry name" value="Cyt/Deoxycyt_deaminase"/>
</dbReference>
<comment type="cofactor">
    <cofactor evidence="5">
        <name>Zn(2+)</name>
        <dbReference type="ChEBI" id="CHEBI:29105"/>
    </cofactor>
    <text evidence="5">Binds 1 zinc ion.</text>
</comment>
<evidence type="ECO:0000256" key="4">
    <source>
        <dbReference type="PIRSR" id="PIRSR006334-2"/>
    </source>
</evidence>
<dbReference type="GO" id="GO:0008270">
    <property type="term" value="F:zinc ion binding"/>
    <property type="evidence" value="ECO:0007669"/>
    <property type="project" value="InterPro"/>
</dbReference>
<reference evidence="8" key="1">
    <citation type="submission" date="2020-10" db="EMBL/GenBank/DDBJ databases">
        <title>Unveiling of a novel bifunctional photoreceptor, Dualchrome1, isolated from a cosmopolitan green alga.</title>
        <authorList>
            <person name="Suzuki S."/>
            <person name="Kawachi M."/>
        </authorList>
    </citation>
    <scope>NUCLEOTIDE SEQUENCE</scope>
    <source>
        <strain evidence="8">NIES 2893</strain>
    </source>
</reference>
<dbReference type="SUPFAM" id="SSF53927">
    <property type="entry name" value="Cytidine deaminase-like"/>
    <property type="match status" value="2"/>
</dbReference>
<gene>
    <name evidence="8" type="ORF">PPROV_000177800</name>
</gene>
<evidence type="ECO:0000256" key="1">
    <source>
        <dbReference type="ARBA" id="ARBA00006576"/>
    </source>
</evidence>
<comment type="caution">
    <text evidence="8">The sequence shown here is derived from an EMBL/GenBank/DDBJ whole genome shotgun (WGS) entry which is preliminary data.</text>
</comment>
<feature type="region of interest" description="Disordered" evidence="6">
    <location>
        <begin position="1"/>
        <end position="56"/>
    </location>
</feature>
<dbReference type="OrthoDB" id="414540at2759"/>
<keyword evidence="5" id="KW-0479">Metal-binding</keyword>
<feature type="domain" description="CMP/dCMP-type deaminase" evidence="7">
    <location>
        <begin position="75"/>
        <end position="197"/>
    </location>
</feature>
<dbReference type="EMBL" id="BNJQ01000004">
    <property type="protein sequence ID" value="GHP03023.1"/>
    <property type="molecule type" value="Genomic_DNA"/>
</dbReference>
<feature type="domain" description="CMP/dCMP-type deaminase" evidence="7">
    <location>
        <begin position="221"/>
        <end position="346"/>
    </location>
</feature>
<dbReference type="PROSITE" id="PS51747">
    <property type="entry name" value="CYT_DCMP_DEAMINASES_2"/>
    <property type="match status" value="2"/>
</dbReference>
<comment type="similarity">
    <text evidence="1">Belongs to the cytidine and deoxycytidylate deaminase family.</text>
</comment>
<feature type="binding site" evidence="5">
    <location>
        <position position="158"/>
    </location>
    <ligand>
        <name>Zn(2+)</name>
        <dbReference type="ChEBI" id="CHEBI:29105"/>
        <note>catalytic</note>
    </ligand>
</feature>
<dbReference type="GO" id="GO:0072527">
    <property type="term" value="P:pyrimidine-containing compound metabolic process"/>
    <property type="evidence" value="ECO:0007669"/>
    <property type="project" value="UniProtKB-ARBA"/>
</dbReference>
<dbReference type="Pfam" id="PF00383">
    <property type="entry name" value="dCMP_cyt_deam_1"/>
    <property type="match status" value="1"/>
</dbReference>
<feature type="active site" description="Proton donor" evidence="3">
    <location>
        <position position="133"/>
    </location>
</feature>
<feature type="compositionally biased region" description="Low complexity" evidence="6">
    <location>
        <begin position="27"/>
        <end position="56"/>
    </location>
</feature>
<dbReference type="InterPro" id="IPR016193">
    <property type="entry name" value="Cytidine_deaminase-like"/>
</dbReference>
<protein>
    <recommendedName>
        <fullName evidence="7">CMP/dCMP-type deaminase domain-containing protein</fullName>
    </recommendedName>
</protein>
<dbReference type="PIRSF" id="PIRSF006334">
    <property type="entry name" value="Cdd_plus_pseudo"/>
    <property type="match status" value="1"/>
</dbReference>
<organism evidence="8 9">
    <name type="scientific">Pycnococcus provasolii</name>
    <dbReference type="NCBI Taxonomy" id="41880"/>
    <lineage>
        <taxon>Eukaryota</taxon>
        <taxon>Viridiplantae</taxon>
        <taxon>Chlorophyta</taxon>
        <taxon>Pseudoscourfieldiophyceae</taxon>
        <taxon>Pseudoscourfieldiales</taxon>
        <taxon>Pycnococcaceae</taxon>
        <taxon>Pycnococcus</taxon>
    </lineage>
</organism>
<keyword evidence="5" id="KW-0862">Zinc</keyword>
<dbReference type="GO" id="GO:0055086">
    <property type="term" value="P:nucleobase-containing small molecule metabolic process"/>
    <property type="evidence" value="ECO:0007669"/>
    <property type="project" value="UniProtKB-ARBA"/>
</dbReference>
<evidence type="ECO:0000313" key="8">
    <source>
        <dbReference type="EMBL" id="GHP03023.1"/>
    </source>
</evidence>
<dbReference type="NCBIfam" id="NF006537">
    <property type="entry name" value="PRK09027.1"/>
    <property type="match status" value="1"/>
</dbReference>
<evidence type="ECO:0000256" key="5">
    <source>
        <dbReference type="PIRSR" id="PIRSR006334-3"/>
    </source>
</evidence>
<dbReference type="GO" id="GO:0004126">
    <property type="term" value="F:cytidine deaminase activity"/>
    <property type="evidence" value="ECO:0007669"/>
    <property type="project" value="InterPro"/>
</dbReference>
<dbReference type="InterPro" id="IPR013171">
    <property type="entry name" value="Cyd/dCyd_deaminase_Zn-bd"/>
</dbReference>
<dbReference type="AlphaFoldDB" id="A0A830H9C6"/>
<sequence>MSSPYDDASDDSSDPPSGDSLRGTRHAASTGSSAASTSSDVLPESVPESAASASACPAVIPPSDVPAWMERLGAKSVDSLLVKLVKHAADTYAQPPISNFRVGVAALGKSGAIYLGANIEFRNTSLGQSVHAEQFAVALMASQGEVGLNSLALTHSPCGHCRQFFQEVYGASGMRVVFPGSPAAVLSDLLPEAFTPSDLHEDPPLVMRGGNFELVASDDEGELDDLAAMALASACASHAPYTTCPSGVALRFEDGSTYSGAYYECAAYNPSLPPMQAAIVASVAHGVSLPGGLQNDGTVKPALVDAVLCELDDAMVSQQSPTEAVLASLTIGSDVRLRMLKVNLKA</sequence>
<dbReference type="CDD" id="cd01283">
    <property type="entry name" value="cytidine_deaminase"/>
    <property type="match status" value="1"/>
</dbReference>